<dbReference type="CDD" id="cd00887">
    <property type="entry name" value="MoeA"/>
    <property type="match status" value="1"/>
</dbReference>
<comment type="pathway">
    <text evidence="3 11">Cofactor biosynthesis; molybdopterin biosynthesis.</text>
</comment>
<dbReference type="GO" id="GO:0046872">
    <property type="term" value="F:metal ion binding"/>
    <property type="evidence" value="ECO:0007669"/>
    <property type="project" value="UniProtKB-UniRule"/>
</dbReference>
<evidence type="ECO:0000256" key="7">
    <source>
        <dbReference type="ARBA" id="ARBA00022723"/>
    </source>
</evidence>
<dbReference type="Gene3D" id="2.40.340.10">
    <property type="entry name" value="MoeA, C-terminal, domain IV"/>
    <property type="match status" value="1"/>
</dbReference>
<comment type="cofactor">
    <cofactor evidence="1 11">
        <name>Mg(2+)</name>
        <dbReference type="ChEBI" id="CHEBI:18420"/>
    </cofactor>
</comment>
<accession>A0AAU7B0I1</accession>
<dbReference type="FunFam" id="2.170.190.11:FF:000001">
    <property type="entry name" value="Molybdopterin molybdenumtransferase"/>
    <property type="match status" value="1"/>
</dbReference>
<dbReference type="InterPro" id="IPR008284">
    <property type="entry name" value="MoCF_biosynth_CS"/>
</dbReference>
<dbReference type="InterPro" id="IPR036135">
    <property type="entry name" value="MoeA_linker/N_sf"/>
</dbReference>
<keyword evidence="8 11" id="KW-0460">Magnesium</keyword>
<evidence type="ECO:0000256" key="3">
    <source>
        <dbReference type="ARBA" id="ARBA00005046"/>
    </source>
</evidence>
<dbReference type="GO" id="GO:0061599">
    <property type="term" value="F:molybdopterin molybdotransferase activity"/>
    <property type="evidence" value="ECO:0007669"/>
    <property type="project" value="UniProtKB-UniRule"/>
</dbReference>
<protein>
    <recommendedName>
        <fullName evidence="11">Molybdopterin molybdenumtransferase</fullName>
        <ecNumber evidence="11">2.10.1.1</ecNumber>
    </recommendedName>
</protein>
<organism evidence="13">
    <name type="scientific">Paraconexibacter sp. AEG42_29</name>
    <dbReference type="NCBI Taxonomy" id="2997339"/>
    <lineage>
        <taxon>Bacteria</taxon>
        <taxon>Bacillati</taxon>
        <taxon>Actinomycetota</taxon>
        <taxon>Thermoleophilia</taxon>
        <taxon>Solirubrobacterales</taxon>
        <taxon>Paraconexibacteraceae</taxon>
        <taxon>Paraconexibacter</taxon>
    </lineage>
</organism>
<name>A0AAU7B0I1_9ACTN</name>
<dbReference type="PANTHER" id="PTHR10192:SF5">
    <property type="entry name" value="GEPHYRIN"/>
    <property type="match status" value="1"/>
</dbReference>
<gene>
    <name evidence="13" type="primary">moeA</name>
    <name evidence="13" type="ORF">DSM112329_04027</name>
</gene>
<dbReference type="EC" id="2.10.1.1" evidence="11"/>
<sequence>MSALLDVQTARSRVLAAVRVLSPEDVPLADCLGRVLAADVRAAGDSPPFTNSAMDGFAVRSGPAGRTLRIVGESRAGAPADTAVAEGTAVRISTGAMLPAGADAVIMVERTVEPGDGTVRVDAPTAPSQNVRGAGEDMRAGTTVLTAGMPVDAAAIGIAAGAHAAALACARRPRVAILSTGDELVPPGAPLGPGQIHNSNALTLAALATTAGADVVARVHVTDTAEATRDAIAAVLQDVDVLVLSGGVSVGPHDHVKGALEASGVREDFWRVALRPGKPTWFGTRGDALVFGLPGNPVSAMVTFLLFVRPALRALQGADPAARRIAVALLEDVPRTEGRDELVRVTLADGGATLTGPQGSHVLTSMRGADGLARIPAGTGDLVRGTEVEVELL</sequence>
<dbReference type="Gene3D" id="3.90.105.10">
    <property type="entry name" value="Molybdopterin biosynthesis moea protein, domain 2"/>
    <property type="match status" value="1"/>
</dbReference>
<evidence type="ECO:0000256" key="4">
    <source>
        <dbReference type="ARBA" id="ARBA00010763"/>
    </source>
</evidence>
<dbReference type="PANTHER" id="PTHR10192">
    <property type="entry name" value="MOLYBDOPTERIN BIOSYNTHESIS PROTEIN"/>
    <property type="match status" value="1"/>
</dbReference>
<keyword evidence="7 11" id="KW-0479">Metal-binding</keyword>
<evidence type="ECO:0000256" key="8">
    <source>
        <dbReference type="ARBA" id="ARBA00022842"/>
    </source>
</evidence>
<comment type="catalytic activity">
    <reaction evidence="10">
        <text>adenylyl-molybdopterin + molybdate = Mo-molybdopterin + AMP + H(+)</text>
        <dbReference type="Rhea" id="RHEA:35047"/>
        <dbReference type="ChEBI" id="CHEBI:15378"/>
        <dbReference type="ChEBI" id="CHEBI:36264"/>
        <dbReference type="ChEBI" id="CHEBI:62727"/>
        <dbReference type="ChEBI" id="CHEBI:71302"/>
        <dbReference type="ChEBI" id="CHEBI:456215"/>
        <dbReference type="EC" id="2.10.1.1"/>
    </reaction>
</comment>
<comment type="function">
    <text evidence="2 11">Catalyzes the insertion of molybdate into adenylated molybdopterin with the concomitant release of AMP.</text>
</comment>
<dbReference type="SMART" id="SM00852">
    <property type="entry name" value="MoCF_biosynth"/>
    <property type="match status" value="1"/>
</dbReference>
<dbReference type="NCBIfam" id="TIGR00177">
    <property type="entry name" value="molyb_syn"/>
    <property type="match status" value="1"/>
</dbReference>
<evidence type="ECO:0000256" key="6">
    <source>
        <dbReference type="ARBA" id="ARBA00022679"/>
    </source>
</evidence>
<keyword evidence="9 11" id="KW-0501">Molybdenum cofactor biosynthesis</keyword>
<comment type="similarity">
    <text evidence="4 11">Belongs to the MoeA family.</text>
</comment>
<dbReference type="InterPro" id="IPR001453">
    <property type="entry name" value="MoaB/Mog_dom"/>
</dbReference>
<dbReference type="InterPro" id="IPR036688">
    <property type="entry name" value="MoeA_C_domain_IV_sf"/>
</dbReference>
<dbReference type="Pfam" id="PF00994">
    <property type="entry name" value="MoCF_biosynth"/>
    <property type="match status" value="1"/>
</dbReference>
<dbReference type="SUPFAM" id="SSF63882">
    <property type="entry name" value="MoeA N-terminal region -like"/>
    <property type="match status" value="1"/>
</dbReference>
<dbReference type="InterPro" id="IPR036425">
    <property type="entry name" value="MoaB/Mog-like_dom_sf"/>
</dbReference>
<dbReference type="SUPFAM" id="SSF63867">
    <property type="entry name" value="MoeA C-terminal domain-like"/>
    <property type="match status" value="1"/>
</dbReference>
<evidence type="ECO:0000259" key="12">
    <source>
        <dbReference type="SMART" id="SM00852"/>
    </source>
</evidence>
<keyword evidence="5 11" id="KW-0500">Molybdenum</keyword>
<evidence type="ECO:0000256" key="11">
    <source>
        <dbReference type="RuleBase" id="RU365090"/>
    </source>
</evidence>
<dbReference type="InterPro" id="IPR005111">
    <property type="entry name" value="MoeA_C_domain_IV"/>
</dbReference>
<feature type="domain" description="MoaB/Mog" evidence="12">
    <location>
        <begin position="176"/>
        <end position="314"/>
    </location>
</feature>
<evidence type="ECO:0000256" key="1">
    <source>
        <dbReference type="ARBA" id="ARBA00001946"/>
    </source>
</evidence>
<dbReference type="Pfam" id="PF03453">
    <property type="entry name" value="MoeA_N"/>
    <property type="match status" value="1"/>
</dbReference>
<dbReference type="GO" id="GO:0006777">
    <property type="term" value="P:Mo-molybdopterin cofactor biosynthetic process"/>
    <property type="evidence" value="ECO:0007669"/>
    <property type="project" value="UniProtKB-UniRule"/>
</dbReference>
<dbReference type="KEGG" id="parq:DSM112329_04027"/>
<evidence type="ECO:0000256" key="9">
    <source>
        <dbReference type="ARBA" id="ARBA00023150"/>
    </source>
</evidence>
<keyword evidence="6 11" id="KW-0808">Transferase</keyword>
<dbReference type="RefSeq" id="WP_354698353.1">
    <property type="nucleotide sequence ID" value="NZ_CP114014.1"/>
</dbReference>
<dbReference type="SUPFAM" id="SSF53218">
    <property type="entry name" value="Molybdenum cofactor biosynthesis proteins"/>
    <property type="match status" value="1"/>
</dbReference>
<dbReference type="Gene3D" id="2.170.190.11">
    <property type="entry name" value="Molybdopterin biosynthesis moea protein, domain 3"/>
    <property type="match status" value="1"/>
</dbReference>
<evidence type="ECO:0000256" key="5">
    <source>
        <dbReference type="ARBA" id="ARBA00022505"/>
    </source>
</evidence>
<proteinExistence type="inferred from homology"/>
<dbReference type="Gene3D" id="3.40.980.10">
    <property type="entry name" value="MoaB/Mog-like domain"/>
    <property type="match status" value="1"/>
</dbReference>
<dbReference type="InterPro" id="IPR038987">
    <property type="entry name" value="MoeA-like"/>
</dbReference>
<evidence type="ECO:0000256" key="10">
    <source>
        <dbReference type="ARBA" id="ARBA00047317"/>
    </source>
</evidence>
<evidence type="ECO:0000256" key="2">
    <source>
        <dbReference type="ARBA" id="ARBA00002901"/>
    </source>
</evidence>
<dbReference type="GO" id="GO:0005829">
    <property type="term" value="C:cytosol"/>
    <property type="evidence" value="ECO:0007669"/>
    <property type="project" value="TreeGrafter"/>
</dbReference>
<evidence type="ECO:0000313" key="13">
    <source>
        <dbReference type="EMBL" id="XAY07147.1"/>
    </source>
</evidence>
<dbReference type="Pfam" id="PF03454">
    <property type="entry name" value="MoeA_C"/>
    <property type="match status" value="1"/>
</dbReference>
<reference evidence="13" key="1">
    <citation type="submission" date="2022-12" db="EMBL/GenBank/DDBJ databases">
        <title>Paraconexibacter alkalitolerans sp. nov. and Baekduia alba sp. nov., isolated from soil and emended description of the genera Paraconexibacter (Chun et al., 2020) and Baekduia (An et al., 2020).</title>
        <authorList>
            <person name="Vieira S."/>
            <person name="Huber K.J."/>
            <person name="Geppert A."/>
            <person name="Wolf J."/>
            <person name="Neumann-Schaal M."/>
            <person name="Muesken M."/>
            <person name="Overmann J."/>
        </authorList>
    </citation>
    <scope>NUCLEOTIDE SEQUENCE</scope>
    <source>
        <strain evidence="13">AEG42_29</strain>
    </source>
</reference>
<dbReference type="FunFam" id="3.40.980.10:FF:000004">
    <property type="entry name" value="Molybdopterin molybdenumtransferase"/>
    <property type="match status" value="1"/>
</dbReference>
<dbReference type="NCBIfam" id="NF045515">
    <property type="entry name" value="Glp_gephyrin"/>
    <property type="match status" value="1"/>
</dbReference>
<dbReference type="EMBL" id="CP114014">
    <property type="protein sequence ID" value="XAY07147.1"/>
    <property type="molecule type" value="Genomic_DNA"/>
</dbReference>
<dbReference type="InterPro" id="IPR005110">
    <property type="entry name" value="MoeA_linker/N"/>
</dbReference>
<dbReference type="AlphaFoldDB" id="A0AAU7B0I1"/>
<dbReference type="PROSITE" id="PS01079">
    <property type="entry name" value="MOCF_BIOSYNTHESIS_2"/>
    <property type="match status" value="1"/>
</dbReference>